<name>A0ABW8GJT1_9PROT</name>
<dbReference type="Pfam" id="PF02811">
    <property type="entry name" value="PHP"/>
    <property type="match status" value="1"/>
</dbReference>
<organism evidence="2 3">
    <name type="scientific">Methylobacillus methanolivorans</name>
    <dbReference type="NCBI Taxonomy" id="1848927"/>
    <lineage>
        <taxon>Bacteria</taxon>
        <taxon>Pseudomonadati</taxon>
        <taxon>Pseudomonadota</taxon>
        <taxon>Betaproteobacteria</taxon>
        <taxon>Nitrosomonadales</taxon>
        <taxon>Methylophilaceae</taxon>
        <taxon>Methylobacillus</taxon>
    </lineage>
</organism>
<dbReference type="PANTHER" id="PTHR42924:SF3">
    <property type="entry name" value="POLYMERASE_HISTIDINOL PHOSPHATASE N-TERMINAL DOMAIN-CONTAINING PROTEIN"/>
    <property type="match status" value="1"/>
</dbReference>
<sequence length="284" mass="31017">MPSLIDLHSHSTVSDGLLAPEALVTHAAAQGVKVLSLTDHDDTAGLAVAAKMAAEHGMQFINGVEISVTWRRRTIHVVGLRVDPLYAPLHDGLEKIRAGRHLRAVGIAASLEKFGITGSLEGAYAHAQQGIISRAHFARYLIEQGYASNMKSIFKRYLIKGKPGYFEHHWAELEDVINWINGSGGVAVLAHPGRYDIGRSNMLLLLEEFRNLGGAAIEVVTGSHTVDQFQEYAKLAHMFGLKSSMGSDYHGPGHGYIEMGRLPDLPRGCIPVWQDWPEAQSLNS</sequence>
<dbReference type="InterPro" id="IPR049742">
    <property type="entry name" value="35NBP"/>
</dbReference>
<dbReference type="Gene3D" id="1.10.150.650">
    <property type="match status" value="1"/>
</dbReference>
<feature type="domain" description="Polymerase/histidinol phosphatase N-terminal" evidence="1">
    <location>
        <begin position="5"/>
        <end position="70"/>
    </location>
</feature>
<dbReference type="GO" id="GO:0097657">
    <property type="term" value="F:3',5'-nucleotide bisphosphate phosphatase activity"/>
    <property type="evidence" value="ECO:0007669"/>
    <property type="project" value="UniProtKB-EC"/>
</dbReference>
<keyword evidence="3" id="KW-1185">Reference proteome</keyword>
<evidence type="ECO:0000259" key="1">
    <source>
        <dbReference type="SMART" id="SM00481"/>
    </source>
</evidence>
<dbReference type="NCBIfam" id="NF041577">
    <property type="entry name" value="nside_bi_sphtase"/>
    <property type="match status" value="1"/>
</dbReference>
<comment type="caution">
    <text evidence="2">The sequence shown here is derived from an EMBL/GenBank/DDBJ whole genome shotgun (WGS) entry which is preliminary data.</text>
</comment>
<dbReference type="RefSeq" id="WP_400880178.1">
    <property type="nucleotide sequence ID" value="NZ_JBIWXY010000001.1"/>
</dbReference>
<evidence type="ECO:0000313" key="3">
    <source>
        <dbReference type="Proteomes" id="UP001617669"/>
    </source>
</evidence>
<dbReference type="Proteomes" id="UP001617669">
    <property type="component" value="Unassembled WGS sequence"/>
</dbReference>
<dbReference type="InterPro" id="IPR016195">
    <property type="entry name" value="Pol/histidinol_Pase-like"/>
</dbReference>
<dbReference type="SUPFAM" id="SSF89550">
    <property type="entry name" value="PHP domain-like"/>
    <property type="match status" value="1"/>
</dbReference>
<accession>A0ABW8GJT1</accession>
<reference evidence="2 3" key="1">
    <citation type="submission" date="2024-11" db="EMBL/GenBank/DDBJ databases">
        <authorList>
            <person name="Kaparullina E.N."/>
            <person name="Delegan Y.A."/>
            <person name="Doronina N.V."/>
        </authorList>
    </citation>
    <scope>NUCLEOTIDE SEQUENCE [LARGE SCALE GENOMIC DNA]</scope>
    <source>
        <strain evidence="2 3">7sh_L</strain>
    </source>
</reference>
<dbReference type="EMBL" id="JBIWXY010000001">
    <property type="protein sequence ID" value="MFJ5445615.1"/>
    <property type="molecule type" value="Genomic_DNA"/>
</dbReference>
<evidence type="ECO:0000313" key="2">
    <source>
        <dbReference type="EMBL" id="MFJ5445615.1"/>
    </source>
</evidence>
<dbReference type="InterPro" id="IPR004013">
    <property type="entry name" value="PHP_dom"/>
</dbReference>
<dbReference type="Gene3D" id="3.20.20.140">
    <property type="entry name" value="Metal-dependent hydrolases"/>
    <property type="match status" value="1"/>
</dbReference>
<protein>
    <submittedName>
        <fullName evidence="2">3',5'-nucleoside bisphosphate phosphatase</fullName>
        <ecNumber evidence="2">3.1.3.97</ecNumber>
    </submittedName>
</protein>
<proteinExistence type="predicted"/>
<gene>
    <name evidence="2" type="ORF">ACIKP9_05185</name>
</gene>
<dbReference type="PANTHER" id="PTHR42924">
    <property type="entry name" value="EXONUCLEASE"/>
    <property type="match status" value="1"/>
</dbReference>
<keyword evidence="2" id="KW-0378">Hydrolase</keyword>
<dbReference type="InterPro" id="IPR052018">
    <property type="entry name" value="PHP_domain"/>
</dbReference>
<dbReference type="CDD" id="cd07438">
    <property type="entry name" value="PHP_HisPPase_AMP"/>
    <property type="match status" value="1"/>
</dbReference>
<dbReference type="EC" id="3.1.3.97" evidence="2"/>
<dbReference type="SMART" id="SM00481">
    <property type="entry name" value="POLIIIAc"/>
    <property type="match status" value="1"/>
</dbReference>
<dbReference type="InterPro" id="IPR003141">
    <property type="entry name" value="Pol/His_phosphatase_N"/>
</dbReference>